<evidence type="ECO:0000313" key="1">
    <source>
        <dbReference type="EMBL" id="GGK97978.1"/>
    </source>
</evidence>
<reference evidence="1" key="2">
    <citation type="submission" date="2020-09" db="EMBL/GenBank/DDBJ databases">
        <authorList>
            <person name="Sun Q."/>
            <person name="Zhou Y."/>
        </authorList>
    </citation>
    <scope>NUCLEOTIDE SEQUENCE</scope>
    <source>
        <strain evidence="1">CGMCC 4.7299</strain>
    </source>
</reference>
<reference evidence="1" key="1">
    <citation type="journal article" date="2014" name="Int. J. Syst. Evol. Microbiol.">
        <title>Complete genome sequence of Corynebacterium casei LMG S-19264T (=DSM 44701T), isolated from a smear-ripened cheese.</title>
        <authorList>
            <consortium name="US DOE Joint Genome Institute (JGI-PGF)"/>
            <person name="Walter F."/>
            <person name="Albersmeier A."/>
            <person name="Kalinowski J."/>
            <person name="Ruckert C."/>
        </authorList>
    </citation>
    <scope>NUCLEOTIDE SEQUENCE</scope>
    <source>
        <strain evidence="1">CGMCC 4.7299</strain>
    </source>
</reference>
<dbReference type="AlphaFoldDB" id="A0A8J3C220"/>
<organism evidence="1 2">
    <name type="scientific">Mangrovihabitans endophyticus</name>
    <dbReference type="NCBI Taxonomy" id="1751298"/>
    <lineage>
        <taxon>Bacteria</taxon>
        <taxon>Bacillati</taxon>
        <taxon>Actinomycetota</taxon>
        <taxon>Actinomycetes</taxon>
        <taxon>Micromonosporales</taxon>
        <taxon>Micromonosporaceae</taxon>
        <taxon>Mangrovihabitans</taxon>
    </lineage>
</organism>
<protein>
    <submittedName>
        <fullName evidence="1">Uncharacterized protein</fullName>
    </submittedName>
</protein>
<gene>
    <name evidence="1" type="ORF">GCM10012284_35290</name>
</gene>
<evidence type="ECO:0000313" key="2">
    <source>
        <dbReference type="Proteomes" id="UP000656042"/>
    </source>
</evidence>
<proteinExistence type="predicted"/>
<accession>A0A8J3C220</accession>
<dbReference type="SUPFAM" id="SSF53756">
    <property type="entry name" value="UDP-Glycosyltransferase/glycogen phosphorylase"/>
    <property type="match status" value="1"/>
</dbReference>
<name>A0A8J3C220_9ACTN</name>
<dbReference type="RefSeq" id="WP_189080318.1">
    <property type="nucleotide sequence ID" value="NZ_BMMX01000015.1"/>
</dbReference>
<dbReference type="Proteomes" id="UP000656042">
    <property type="component" value="Unassembled WGS sequence"/>
</dbReference>
<sequence>MWLKASNKELQLFLEAAHTYWEKNLPQPSTDAVVLVEAFHQDIRVNLRNLAIANAIRKLQPARLVVFTGVEEHWHQTLWTEFDVSKMTRLAQAYGASEVIDVWDAVRRGAHGMPQMDDKTLLAYTDATYCRLAKVPSLPADHQSRPDYQRRRRYAAGLAAVYEQMFAAQPVVALVTSHVDYDQWGLATEVARNCGVPVVHSQQTGCLKAYALFPAKDTHTETFRGELTKQIGEVFESQVWAHREDLKATAELVAWRAKVNLGRPSWWRGGVTASVDLSNPADRARLRTHAAARFGLDPGKPIIAVFNHAVSDALGTNRELFPDLADWFAQTADFAARHREAQWLFLDHPSQVLYDSTGFFDSVARAHRDDKHLVFRPSATLSKNALWSLTDLGVTVRGSVSNELPAYGIPVVQAGWSEWSSCGLSTVAESADEYWAILERHIAAIAEGTDLVSEEQVRRARLWLWLYRSGTDVVTPQVPQWEVWPAGILLKAMRATFRHIESDADPLFATVERMWQRQEPMLTRTDMRTDHIGQGQG</sequence>
<keyword evidence="2" id="KW-1185">Reference proteome</keyword>
<comment type="caution">
    <text evidence="1">The sequence shown here is derived from an EMBL/GenBank/DDBJ whole genome shotgun (WGS) entry which is preliminary data.</text>
</comment>
<dbReference type="EMBL" id="BMMX01000015">
    <property type="protein sequence ID" value="GGK97978.1"/>
    <property type="molecule type" value="Genomic_DNA"/>
</dbReference>